<evidence type="ECO:0000259" key="1">
    <source>
        <dbReference type="Pfam" id="PF23578"/>
    </source>
</evidence>
<name>A0A7R8X0A6_9CRUS</name>
<feature type="domain" description="Diacylglycerol kinase iota-like" evidence="1">
    <location>
        <begin position="1"/>
        <end position="74"/>
    </location>
</feature>
<accession>A0A7R8X0A6</accession>
<dbReference type="OrthoDB" id="242257at2759"/>
<dbReference type="AlphaFoldDB" id="A0A7R8X0A6"/>
<organism evidence="2">
    <name type="scientific">Cyprideis torosa</name>
    <dbReference type="NCBI Taxonomy" id="163714"/>
    <lineage>
        <taxon>Eukaryota</taxon>
        <taxon>Metazoa</taxon>
        <taxon>Ecdysozoa</taxon>
        <taxon>Arthropoda</taxon>
        <taxon>Crustacea</taxon>
        <taxon>Oligostraca</taxon>
        <taxon>Ostracoda</taxon>
        <taxon>Podocopa</taxon>
        <taxon>Podocopida</taxon>
        <taxon>Cytherocopina</taxon>
        <taxon>Cytheroidea</taxon>
        <taxon>Cytherideidae</taxon>
        <taxon>Cyprideis</taxon>
    </lineage>
</organism>
<reference evidence="2" key="1">
    <citation type="submission" date="2020-11" db="EMBL/GenBank/DDBJ databases">
        <authorList>
            <person name="Tran Van P."/>
        </authorList>
    </citation>
    <scope>NUCLEOTIDE SEQUENCE</scope>
</reference>
<feature type="non-terminal residue" evidence="2">
    <location>
        <position position="1"/>
    </location>
</feature>
<protein>
    <recommendedName>
        <fullName evidence="1">Diacylglycerol kinase iota-like domain-containing protein</fullName>
    </recommendedName>
</protein>
<dbReference type="Pfam" id="PF23578">
    <property type="entry name" value="DGKI"/>
    <property type="match status" value="1"/>
</dbReference>
<dbReference type="EMBL" id="OB689587">
    <property type="protein sequence ID" value="CAD7237586.1"/>
    <property type="molecule type" value="Genomic_DNA"/>
</dbReference>
<gene>
    <name evidence="2" type="ORF">CTOB1V02_LOCUS15401</name>
</gene>
<sequence>VPVGLILVDQDADLEQVRQHITRLADDLPDTQRMSKNWSFLDSCTAERFFRIDRAQEHLHYVTDISGDDLFILDPDLTQE</sequence>
<dbReference type="InterPro" id="IPR056383">
    <property type="entry name" value="DGKI-like_dom"/>
</dbReference>
<evidence type="ECO:0000313" key="2">
    <source>
        <dbReference type="EMBL" id="CAD7237586.1"/>
    </source>
</evidence>
<proteinExistence type="predicted"/>